<dbReference type="SMART" id="SM01403">
    <property type="entry name" value="Ribosomal_S10"/>
    <property type="match status" value="1"/>
</dbReference>
<dbReference type="Proteomes" id="UP000274922">
    <property type="component" value="Unassembled WGS sequence"/>
</dbReference>
<evidence type="ECO:0000256" key="1">
    <source>
        <dbReference type="ARBA" id="ARBA00007102"/>
    </source>
</evidence>
<reference evidence="6" key="2">
    <citation type="submission" date="2018-04" db="EMBL/GenBank/DDBJ databases">
        <title>Leveraging single-cell genomics to expand the Fungal Tree of Life.</title>
        <authorList>
            <consortium name="DOE Joint Genome Institute"/>
            <person name="Ahrendt S.R."/>
            <person name="Quandt C.A."/>
            <person name="Ciobanu D."/>
            <person name="Clum A."/>
            <person name="Salamov A."/>
            <person name="Andreopoulos B."/>
            <person name="Cheng J.-F."/>
            <person name="Woyke T."/>
            <person name="Pelin A."/>
            <person name="Henrissat B."/>
            <person name="Benny G.L."/>
            <person name="Smith M.E."/>
            <person name="James T.Y."/>
            <person name="Grigoriev I.V."/>
        </authorList>
    </citation>
    <scope>NUCLEOTIDE SEQUENCE</scope>
    <source>
        <strain evidence="6">ATCC 52028</strain>
    </source>
</reference>
<evidence type="ECO:0000313" key="5">
    <source>
        <dbReference type="EMBL" id="RKO97238.1"/>
    </source>
</evidence>
<feature type="non-terminal residue" evidence="6">
    <location>
        <position position="104"/>
    </location>
</feature>
<dbReference type="GO" id="GO:0003735">
    <property type="term" value="F:structural constituent of ribosome"/>
    <property type="evidence" value="ECO:0007669"/>
    <property type="project" value="InterPro"/>
</dbReference>
<dbReference type="InterPro" id="IPR027486">
    <property type="entry name" value="Ribosomal_uS10_dom"/>
</dbReference>
<dbReference type="GO" id="GO:0005840">
    <property type="term" value="C:ribosome"/>
    <property type="evidence" value="ECO:0007669"/>
    <property type="project" value="UniProtKB-KW"/>
</dbReference>
<dbReference type="Gene3D" id="3.30.70.600">
    <property type="entry name" value="Ribosomal protein S10 domain"/>
    <property type="match status" value="1"/>
</dbReference>
<evidence type="ECO:0000313" key="6">
    <source>
        <dbReference type="EMBL" id="RKO98804.1"/>
    </source>
</evidence>
<dbReference type="InterPro" id="IPR036838">
    <property type="entry name" value="Ribosomal_uS10_dom_sf"/>
</dbReference>
<protein>
    <recommendedName>
        <fullName evidence="4">Small ribosomal subunit protein uS10 domain-containing protein</fullName>
    </recommendedName>
</protein>
<dbReference type="PANTHER" id="PTHR11700">
    <property type="entry name" value="30S RIBOSOMAL PROTEIN S10 FAMILY MEMBER"/>
    <property type="match status" value="1"/>
</dbReference>
<feature type="non-terminal residue" evidence="6">
    <location>
        <position position="1"/>
    </location>
</feature>
<name>A0A4P9WZ82_9FUNG</name>
<dbReference type="Proteomes" id="UP000268535">
    <property type="component" value="Unassembled WGS sequence"/>
</dbReference>
<evidence type="ECO:0000313" key="7">
    <source>
        <dbReference type="Proteomes" id="UP000268535"/>
    </source>
</evidence>
<dbReference type="GO" id="GO:1990904">
    <property type="term" value="C:ribonucleoprotein complex"/>
    <property type="evidence" value="ECO:0007669"/>
    <property type="project" value="UniProtKB-KW"/>
</dbReference>
<dbReference type="OrthoDB" id="366214at2759"/>
<evidence type="ECO:0000256" key="3">
    <source>
        <dbReference type="ARBA" id="ARBA00023274"/>
    </source>
</evidence>
<dbReference type="Pfam" id="PF00338">
    <property type="entry name" value="Ribosomal_S10"/>
    <property type="match status" value="1"/>
</dbReference>
<comment type="similarity">
    <text evidence="1">Belongs to the universal ribosomal protein uS10 family.</text>
</comment>
<accession>A0A4P9WZ82</accession>
<reference evidence="5" key="3">
    <citation type="submission" date="2018-08" db="EMBL/GenBank/DDBJ databases">
        <title>Leveraging single-cell genomics to expand the Fungal Tree of Life.</title>
        <authorList>
            <consortium name="DOE Joint Genome Institute"/>
            <person name="Ahrendt S.R."/>
            <person name="Quandt C.A."/>
            <person name="Ciobanu D."/>
            <person name="Clum A."/>
            <person name="Salamov A."/>
            <person name="Andreopoulos B."/>
            <person name="Cheng J.-F."/>
            <person name="Woyke T."/>
            <person name="Pelin A."/>
            <person name="Henrissat B."/>
            <person name="Reynolds N."/>
            <person name="Benny G.L."/>
            <person name="Smith M.E."/>
            <person name="James T.Y."/>
            <person name="Grigoriev I.V."/>
        </authorList>
    </citation>
    <scope>NUCLEOTIDE SEQUENCE</scope>
    <source>
        <strain evidence="5">ATCC 52028</strain>
    </source>
</reference>
<dbReference type="GO" id="GO:0006412">
    <property type="term" value="P:translation"/>
    <property type="evidence" value="ECO:0007669"/>
    <property type="project" value="InterPro"/>
</dbReference>
<dbReference type="InterPro" id="IPR001848">
    <property type="entry name" value="Ribosomal_uS10"/>
</dbReference>
<dbReference type="SUPFAM" id="SSF54999">
    <property type="entry name" value="Ribosomal protein S10"/>
    <property type="match status" value="1"/>
</dbReference>
<organism evidence="6 8">
    <name type="scientific">Caulochytrium protostelioides</name>
    <dbReference type="NCBI Taxonomy" id="1555241"/>
    <lineage>
        <taxon>Eukaryota</taxon>
        <taxon>Fungi</taxon>
        <taxon>Fungi incertae sedis</taxon>
        <taxon>Chytridiomycota</taxon>
        <taxon>Chytridiomycota incertae sedis</taxon>
        <taxon>Chytridiomycetes</taxon>
        <taxon>Caulochytriales</taxon>
        <taxon>Caulochytriaceae</taxon>
        <taxon>Caulochytrium</taxon>
    </lineage>
</organism>
<dbReference type="AlphaFoldDB" id="A0A4P9WZ82"/>
<sequence>PKDDAVLSATLELSGFMPDHLDVMAYAMRYFATTLTIPTSPVIHPKSDLERWSVVRGHFVHGKSKEAFERLVHKRVVQCYDATPEVIDALVKYTAKHLPPGVDL</sequence>
<gene>
    <name evidence="5" type="ORF">CAUPRSCDRAFT_73</name>
    <name evidence="6" type="ORF">CXG81DRAFT_2575</name>
</gene>
<keyword evidence="3" id="KW-0687">Ribonucleoprotein</keyword>
<evidence type="ECO:0000259" key="4">
    <source>
        <dbReference type="SMART" id="SM01403"/>
    </source>
</evidence>
<proteinExistence type="inferred from homology"/>
<dbReference type="EMBL" id="ML014360">
    <property type="protein sequence ID" value="RKO98804.1"/>
    <property type="molecule type" value="Genomic_DNA"/>
</dbReference>
<dbReference type="STRING" id="1555241.A0A4P9WZ82"/>
<keyword evidence="8" id="KW-1185">Reference proteome</keyword>
<dbReference type="EMBL" id="ML009348">
    <property type="protein sequence ID" value="RKO97238.1"/>
    <property type="molecule type" value="Genomic_DNA"/>
</dbReference>
<keyword evidence="2" id="KW-0689">Ribosomal protein</keyword>
<evidence type="ECO:0000313" key="8">
    <source>
        <dbReference type="Proteomes" id="UP000274922"/>
    </source>
</evidence>
<evidence type="ECO:0000256" key="2">
    <source>
        <dbReference type="ARBA" id="ARBA00022980"/>
    </source>
</evidence>
<reference evidence="7 8" key="1">
    <citation type="journal article" date="2018" name="Nat. Microbiol.">
        <title>Leveraging single-cell genomics to expand the fungal tree of life.</title>
        <authorList>
            <person name="Ahrendt S.R."/>
            <person name="Quandt C.A."/>
            <person name="Ciobanu D."/>
            <person name="Clum A."/>
            <person name="Salamov A."/>
            <person name="Andreopoulos B."/>
            <person name="Cheng J.F."/>
            <person name="Woyke T."/>
            <person name="Pelin A."/>
            <person name="Henrissat B."/>
            <person name="Reynolds N.K."/>
            <person name="Benny G.L."/>
            <person name="Smith M.E."/>
            <person name="James T.Y."/>
            <person name="Grigoriev I.V."/>
        </authorList>
    </citation>
    <scope>NUCLEOTIDE SEQUENCE [LARGE SCALE GENOMIC DNA]</scope>
    <source>
        <strain evidence="7 8">ATCC 52028</strain>
    </source>
</reference>
<feature type="domain" description="Small ribosomal subunit protein uS10" evidence="4">
    <location>
        <begin position="10"/>
        <end position="104"/>
    </location>
</feature>